<dbReference type="InterPro" id="IPR029062">
    <property type="entry name" value="Class_I_gatase-like"/>
</dbReference>
<organism evidence="2">
    <name type="scientific">marine sediment metagenome</name>
    <dbReference type="NCBI Taxonomy" id="412755"/>
    <lineage>
        <taxon>unclassified sequences</taxon>
        <taxon>metagenomes</taxon>
        <taxon>ecological metagenomes</taxon>
    </lineage>
</organism>
<dbReference type="GO" id="GO:0006355">
    <property type="term" value="P:regulation of DNA-templated transcription"/>
    <property type="evidence" value="ECO:0007669"/>
    <property type="project" value="TreeGrafter"/>
</dbReference>
<dbReference type="InterPro" id="IPR052158">
    <property type="entry name" value="INH-QAR"/>
</dbReference>
<dbReference type="AlphaFoldDB" id="A0A0F9EMX0"/>
<feature type="domain" description="DJ-1/PfpI" evidence="1">
    <location>
        <begin position="11"/>
        <end position="177"/>
    </location>
</feature>
<dbReference type="SUPFAM" id="SSF52317">
    <property type="entry name" value="Class I glutamine amidotransferase-like"/>
    <property type="match status" value="1"/>
</dbReference>
<proteinExistence type="predicted"/>
<dbReference type="CDD" id="cd03139">
    <property type="entry name" value="GATase1_PfpI_2"/>
    <property type="match status" value="1"/>
</dbReference>
<dbReference type="InterPro" id="IPR002818">
    <property type="entry name" value="DJ-1/PfpI"/>
</dbReference>
<sequence length="208" mass="23130">MNDKNRYPLTVGILLFDEVEVLDFCGPFEVFSVTCKDEEKLFEVITVAENRTITARNGLRVKPTHTLDSAPEFDIFLTPGGLGTRKEIHNTSLVEWIRRRAERSDLVLSVCTGALLLAKAGLLTNLKATTHRAGIDLLRELSPSTEILQGERFVDNGKFVLSAGISAGIDMSFHIVSRLLGTDIAIQTARHMEYKWEPGRDGKGNIPY</sequence>
<reference evidence="2" key="1">
    <citation type="journal article" date="2015" name="Nature">
        <title>Complex archaea that bridge the gap between prokaryotes and eukaryotes.</title>
        <authorList>
            <person name="Spang A."/>
            <person name="Saw J.H."/>
            <person name="Jorgensen S.L."/>
            <person name="Zaremba-Niedzwiedzka K."/>
            <person name="Martijn J."/>
            <person name="Lind A.E."/>
            <person name="van Eijk R."/>
            <person name="Schleper C."/>
            <person name="Guy L."/>
            <person name="Ettema T.J."/>
        </authorList>
    </citation>
    <scope>NUCLEOTIDE SEQUENCE</scope>
</reference>
<dbReference type="Gene3D" id="3.40.50.880">
    <property type="match status" value="1"/>
</dbReference>
<dbReference type="PANTHER" id="PTHR43130:SF14">
    <property type="entry name" value="DJ-1_PFPI DOMAIN-CONTAINING PROTEIN"/>
    <property type="match status" value="1"/>
</dbReference>
<dbReference type="Pfam" id="PF01965">
    <property type="entry name" value="DJ-1_PfpI"/>
    <property type="match status" value="1"/>
</dbReference>
<gene>
    <name evidence="2" type="ORF">LCGC14_2055280</name>
</gene>
<evidence type="ECO:0000259" key="1">
    <source>
        <dbReference type="Pfam" id="PF01965"/>
    </source>
</evidence>
<accession>A0A0F9EMX0</accession>
<dbReference type="PANTHER" id="PTHR43130">
    <property type="entry name" value="ARAC-FAMILY TRANSCRIPTIONAL REGULATOR"/>
    <property type="match status" value="1"/>
</dbReference>
<dbReference type="EMBL" id="LAZR01024360">
    <property type="protein sequence ID" value="KKL75399.1"/>
    <property type="molecule type" value="Genomic_DNA"/>
</dbReference>
<name>A0A0F9EMX0_9ZZZZ</name>
<evidence type="ECO:0000313" key="2">
    <source>
        <dbReference type="EMBL" id="KKL75399.1"/>
    </source>
</evidence>
<comment type="caution">
    <text evidence="2">The sequence shown here is derived from an EMBL/GenBank/DDBJ whole genome shotgun (WGS) entry which is preliminary data.</text>
</comment>
<protein>
    <recommendedName>
        <fullName evidence="1">DJ-1/PfpI domain-containing protein</fullName>
    </recommendedName>
</protein>